<sequence>MGGILMRYGIGDIVKLNDSKNSMEYFIVVDVFLEFVDGASPFSLKVDDELTRYTVMQMYPVTKEKNMLLRFTADKFETVAFIGQQQHEKIVELINRERFRRGQVGAPFYEEVIQKRLRNDNFDAFVSNTTKNQKGKKKKIKITDDIIQYNKLDTVDECLDAMNDLSNLHKTFGDESYLQLREVVVGRLKDLTDIAKKAKSKKFK</sequence>
<protein>
    <submittedName>
        <fullName evidence="1">Uncharacterized protein</fullName>
    </submittedName>
</protein>
<keyword evidence="2" id="KW-1185">Reference proteome</keyword>
<dbReference type="Proteomes" id="UP000827460">
    <property type="component" value="Segment"/>
</dbReference>
<dbReference type="EMBL" id="OK499991">
    <property type="protein sequence ID" value="UGO50779.1"/>
    <property type="molecule type" value="Genomic_DNA"/>
</dbReference>
<accession>A0AAE8YXD2</accession>
<gene>
    <name evidence="1" type="ORF">SOPHRITA_188</name>
</gene>
<reference evidence="1" key="1">
    <citation type="submission" date="2021-10" db="EMBL/GenBank/DDBJ databases">
        <authorList>
            <person name="Lavering E.D."/>
            <person name="James R."/>
            <person name="Fairholm J.D."/>
            <person name="Ogilvie B.H."/>
            <person name="Thurgood T.L."/>
            <person name="Robison R.A."/>
            <person name="Grose J.H."/>
        </authorList>
    </citation>
    <scope>NUCLEOTIDE SEQUENCE</scope>
</reference>
<proteinExistence type="predicted"/>
<name>A0AAE8YXD2_9CAUD</name>
<organism evidence="1 2">
    <name type="scientific">Bacillus phage vB_BanS_Sophrita</name>
    <dbReference type="NCBI Taxonomy" id="2894790"/>
    <lineage>
        <taxon>Viruses</taxon>
        <taxon>Duplodnaviria</taxon>
        <taxon>Heunggongvirae</taxon>
        <taxon>Uroviricota</taxon>
        <taxon>Caudoviricetes</taxon>
        <taxon>Joanripponvirinae</taxon>
        <taxon>Sophritavirus</taxon>
        <taxon>Sophritavirus sophrita</taxon>
    </lineage>
</organism>
<evidence type="ECO:0000313" key="1">
    <source>
        <dbReference type="EMBL" id="UGO50779.1"/>
    </source>
</evidence>
<evidence type="ECO:0000313" key="2">
    <source>
        <dbReference type="Proteomes" id="UP000827460"/>
    </source>
</evidence>